<evidence type="ECO:0000256" key="2">
    <source>
        <dbReference type="RuleBase" id="RU003616"/>
    </source>
</evidence>
<evidence type="ECO:0000256" key="1">
    <source>
        <dbReference type="PROSITE-ProRule" id="PRU00285"/>
    </source>
</evidence>
<evidence type="ECO:0000256" key="3">
    <source>
        <dbReference type="SAM" id="MobiDB-lite"/>
    </source>
</evidence>
<dbReference type="PANTHER" id="PTHR11527">
    <property type="entry name" value="HEAT-SHOCK PROTEIN 20 FAMILY MEMBER"/>
    <property type="match status" value="1"/>
</dbReference>
<dbReference type="RefSeq" id="WP_077350715.1">
    <property type="nucleotide sequence ID" value="NZ_CP019607.1"/>
</dbReference>
<dbReference type="InterPro" id="IPR008978">
    <property type="entry name" value="HSP20-like_chaperone"/>
</dbReference>
<dbReference type="Proteomes" id="UP000188235">
    <property type="component" value="Chromosome"/>
</dbReference>
<feature type="domain" description="SHSP" evidence="4">
    <location>
        <begin position="18"/>
        <end position="131"/>
    </location>
</feature>
<dbReference type="InterPro" id="IPR002068">
    <property type="entry name" value="A-crystallin/Hsp20_dom"/>
</dbReference>
<evidence type="ECO:0000313" key="5">
    <source>
        <dbReference type="EMBL" id="AQP51422.1"/>
    </source>
</evidence>
<dbReference type="Gene3D" id="2.60.40.790">
    <property type="match status" value="1"/>
</dbReference>
<evidence type="ECO:0000313" key="6">
    <source>
        <dbReference type="Proteomes" id="UP000188235"/>
    </source>
</evidence>
<dbReference type="EMBL" id="CP019607">
    <property type="protein sequence ID" value="AQP51422.1"/>
    <property type="molecule type" value="Genomic_DNA"/>
</dbReference>
<proteinExistence type="inferred from homology"/>
<dbReference type="KEGG" id="tfa:BW733_11950"/>
<dbReference type="PROSITE" id="PS01031">
    <property type="entry name" value="SHSP"/>
    <property type="match status" value="1"/>
</dbReference>
<reference evidence="5 6" key="1">
    <citation type="journal article" date="2008" name="Int. J. Syst. Evol. Microbiol.">
        <title>Tessaracoccus flavescens sp. nov., isolated from marine sediment.</title>
        <authorList>
            <person name="Lee D.W."/>
            <person name="Lee S.D."/>
        </authorList>
    </citation>
    <scope>NUCLEOTIDE SEQUENCE [LARGE SCALE GENOMIC DNA]</scope>
    <source>
        <strain evidence="5 6">SST-39T</strain>
    </source>
</reference>
<feature type="compositionally biased region" description="Acidic residues" evidence="3">
    <location>
        <begin position="147"/>
        <end position="156"/>
    </location>
</feature>
<keyword evidence="6" id="KW-1185">Reference proteome</keyword>
<gene>
    <name evidence="5" type="ORF">BW733_11950</name>
</gene>
<dbReference type="Pfam" id="PF00011">
    <property type="entry name" value="HSP20"/>
    <property type="match status" value="1"/>
</dbReference>
<feature type="compositionally biased region" description="Basic and acidic residues" evidence="3">
    <location>
        <begin position="133"/>
        <end position="143"/>
    </location>
</feature>
<dbReference type="AlphaFoldDB" id="A0A1Q2CZB0"/>
<name>A0A1Q2CZB0_9ACTN</name>
<evidence type="ECO:0000259" key="4">
    <source>
        <dbReference type="PROSITE" id="PS01031"/>
    </source>
</evidence>
<comment type="similarity">
    <text evidence="1 2">Belongs to the small heat shock protein (HSP20) family.</text>
</comment>
<sequence length="156" mass="17214">MARTFDPFRDMDRLFDEVARTASQPGLAMDLYRSGDNFVAEFDLPGVDPSSIDIDIDDRTLTVRAERTSRAGEAEQWLVRERANGTVARQLSLGRGVDSAQIAADYSDGVLTLTIPVAEESKPRKISVQHTQASREIEPDTVKGEVASEDENLSEN</sequence>
<organism evidence="5 6">
    <name type="scientific">Tessaracoccus flavescens</name>
    <dbReference type="NCBI Taxonomy" id="399497"/>
    <lineage>
        <taxon>Bacteria</taxon>
        <taxon>Bacillati</taxon>
        <taxon>Actinomycetota</taxon>
        <taxon>Actinomycetes</taxon>
        <taxon>Propionibacteriales</taxon>
        <taxon>Propionibacteriaceae</taxon>
        <taxon>Tessaracoccus</taxon>
    </lineage>
</organism>
<accession>A0A1Q2CZB0</accession>
<protein>
    <submittedName>
        <fullName evidence="5">Heat-shock protein Hsp20</fullName>
    </submittedName>
</protein>
<dbReference type="OrthoDB" id="5242916at2"/>
<feature type="region of interest" description="Disordered" evidence="3">
    <location>
        <begin position="121"/>
        <end position="156"/>
    </location>
</feature>
<dbReference type="InterPro" id="IPR031107">
    <property type="entry name" value="Small_HSP"/>
</dbReference>
<dbReference type="SUPFAM" id="SSF49764">
    <property type="entry name" value="HSP20-like chaperones"/>
    <property type="match status" value="1"/>
</dbReference>
<dbReference type="STRING" id="399497.BW733_11950"/>
<dbReference type="CDD" id="cd06464">
    <property type="entry name" value="ACD_sHsps-like"/>
    <property type="match status" value="1"/>
</dbReference>